<dbReference type="AlphaFoldDB" id="A0A9X2BLD5"/>
<gene>
    <name evidence="1" type="ORF">KP803_11080</name>
</gene>
<reference evidence="1" key="1">
    <citation type="submission" date="2021-11" db="EMBL/GenBank/DDBJ databases">
        <title>Vibrio ZSDE26 sp. nov. and Vibrio ZSDZ34 sp. nov., isolated from coastal seawater in Qingdao.</title>
        <authorList>
            <person name="Zhang P."/>
        </authorList>
    </citation>
    <scope>NUCLEOTIDE SEQUENCE</scope>
    <source>
        <strain evidence="1">ZSDE26</strain>
    </source>
</reference>
<evidence type="ECO:0008006" key="3">
    <source>
        <dbReference type="Google" id="ProtNLM"/>
    </source>
</evidence>
<name>A0A9X2BLD5_9VIBR</name>
<accession>A0A9X2BLD5</accession>
<organism evidence="1 2">
    <name type="scientific">Vibrio amylolyticus</name>
    <dbReference type="NCBI Taxonomy" id="2847292"/>
    <lineage>
        <taxon>Bacteria</taxon>
        <taxon>Pseudomonadati</taxon>
        <taxon>Pseudomonadota</taxon>
        <taxon>Gammaproteobacteria</taxon>
        <taxon>Vibrionales</taxon>
        <taxon>Vibrionaceae</taxon>
        <taxon>Vibrio</taxon>
    </lineage>
</organism>
<proteinExistence type="predicted"/>
<protein>
    <recommendedName>
        <fullName evidence="3">Nucleotidyltransferase</fullName>
    </recommendedName>
</protein>
<dbReference type="RefSeq" id="WP_248008898.1">
    <property type="nucleotide sequence ID" value="NZ_JAJHVV010000006.1"/>
</dbReference>
<evidence type="ECO:0000313" key="2">
    <source>
        <dbReference type="Proteomes" id="UP001139559"/>
    </source>
</evidence>
<sequence length="334" mass="37999">MSDFRINNAIKVFVSGHIDLNKDTVDKGRGSRDWLLEQLESMAKKTANFPPRYSGKHKGFGSFHRSTKKRPLDDIDQLFCFSARGDMHYSEEGSTVFINMDSDNDTYKHLASTLDNTKISSIKMVNLMVTSLDSIGQYKNTPHRNGEAATLQASAYDWNFDIVPCFFTASDAQGKDYYLIPDGKGNWKKTDPRSDKDRSSRVNQSHNGQILQLVRIIKYWNKRQTMSTMGSYLLENMVLDYFETHSPSSNYIEHSIRDLFNYIVEAIYLPVSDPKGIQGDLNNLDLDSKNSISARAKLDSERLKTADQYEFENPARAIKELKAIFGDSFTGEVS</sequence>
<evidence type="ECO:0000313" key="1">
    <source>
        <dbReference type="EMBL" id="MCK6263813.1"/>
    </source>
</evidence>
<dbReference type="Proteomes" id="UP001139559">
    <property type="component" value="Unassembled WGS sequence"/>
</dbReference>
<keyword evidence="2" id="KW-1185">Reference proteome</keyword>
<dbReference type="EMBL" id="JAJHVV010000006">
    <property type="protein sequence ID" value="MCK6263813.1"/>
    <property type="molecule type" value="Genomic_DNA"/>
</dbReference>
<comment type="caution">
    <text evidence="1">The sequence shown here is derived from an EMBL/GenBank/DDBJ whole genome shotgun (WGS) entry which is preliminary data.</text>
</comment>